<name>A0A1F7U8G5_9BACT</name>
<organism evidence="1 2">
    <name type="scientific">Candidatus Uhrbacteria bacterium RIFCSPHIGHO2_02_FULL_60_10</name>
    <dbReference type="NCBI Taxonomy" id="1802392"/>
    <lineage>
        <taxon>Bacteria</taxon>
        <taxon>Candidatus Uhriibacteriota</taxon>
    </lineage>
</organism>
<comment type="caution">
    <text evidence="1">The sequence shown here is derived from an EMBL/GenBank/DDBJ whole genome shotgun (WGS) entry which is preliminary data.</text>
</comment>
<dbReference type="AlphaFoldDB" id="A0A1F7U8G5"/>
<evidence type="ECO:0000313" key="2">
    <source>
        <dbReference type="Proteomes" id="UP000177088"/>
    </source>
</evidence>
<protein>
    <submittedName>
        <fullName evidence="1">Uncharacterized protein</fullName>
    </submittedName>
</protein>
<reference evidence="1 2" key="1">
    <citation type="journal article" date="2016" name="Nat. Commun.">
        <title>Thousands of microbial genomes shed light on interconnected biogeochemical processes in an aquifer system.</title>
        <authorList>
            <person name="Anantharaman K."/>
            <person name="Brown C.T."/>
            <person name="Hug L.A."/>
            <person name="Sharon I."/>
            <person name="Castelle C.J."/>
            <person name="Probst A.J."/>
            <person name="Thomas B.C."/>
            <person name="Singh A."/>
            <person name="Wilkins M.J."/>
            <person name="Karaoz U."/>
            <person name="Brodie E.L."/>
            <person name="Williams K.H."/>
            <person name="Hubbard S.S."/>
            <person name="Banfield J.F."/>
        </authorList>
    </citation>
    <scope>NUCLEOTIDE SEQUENCE [LARGE SCALE GENOMIC DNA]</scope>
</reference>
<sequence>MSSSTADSFEAGSSSNPKKRRFVEYRLEREPDHGSHYISETYEEWDASVGTYRQKTVRTDIVLPQSALDLLAAELPDDYRRQIADYCGQLRRGLDRDGVKVYFDIPKNLDEDQTVLRAKWSYFFDGHRIDEPIPAEILPVVSEMVVVCETGKALWPLAERDSGQVVSDAEICAAGFPPEAVPAARQQLQAIMEMRRKYGSCRYYETKEWKNWYGRAMQAKRERLIGTRLEKRVFESRWAADVAGGERQALYEIALDTAASAARDQVLRDISDQLRTMLCSVPLPECHCANKVQSFTPFAESFARLYCTRHEVPESARPTADDVAKMVPALVDELQSGPTESGTEDRCLTGGWQVVLALPAADDQVMLRSTFVRIVRHIIQTIENQIPDFSADAAAIDVVAAKVAELAVTMKNSPTAERFRTSVAGYDAVSGTLRVKDMTRLGVLVRKLYFETAAVTSSAARALV</sequence>
<accession>A0A1F7U8G5</accession>
<dbReference type="EMBL" id="MGEA01000015">
    <property type="protein sequence ID" value="OGL74562.1"/>
    <property type="molecule type" value="Genomic_DNA"/>
</dbReference>
<proteinExistence type="predicted"/>
<dbReference type="Proteomes" id="UP000177088">
    <property type="component" value="Unassembled WGS sequence"/>
</dbReference>
<gene>
    <name evidence="1" type="ORF">A3C96_04095</name>
</gene>
<evidence type="ECO:0000313" key="1">
    <source>
        <dbReference type="EMBL" id="OGL74562.1"/>
    </source>
</evidence>